<dbReference type="Proteomes" id="UP000747110">
    <property type="component" value="Unassembled WGS sequence"/>
</dbReference>
<evidence type="ECO:0008006" key="4">
    <source>
        <dbReference type="Google" id="ProtNLM"/>
    </source>
</evidence>
<organism evidence="2 3">
    <name type="scientific">Volvox reticuliferus</name>
    <dbReference type="NCBI Taxonomy" id="1737510"/>
    <lineage>
        <taxon>Eukaryota</taxon>
        <taxon>Viridiplantae</taxon>
        <taxon>Chlorophyta</taxon>
        <taxon>core chlorophytes</taxon>
        <taxon>Chlorophyceae</taxon>
        <taxon>CS clade</taxon>
        <taxon>Chlamydomonadales</taxon>
        <taxon>Volvocaceae</taxon>
        <taxon>Volvox</taxon>
    </lineage>
</organism>
<gene>
    <name evidence="2" type="ORF">Vretifemale_14271</name>
</gene>
<feature type="compositionally biased region" description="Gly residues" evidence="1">
    <location>
        <begin position="37"/>
        <end position="51"/>
    </location>
</feature>
<keyword evidence="3" id="KW-1185">Reference proteome</keyword>
<feature type="compositionally biased region" description="Low complexity" evidence="1">
    <location>
        <begin position="52"/>
        <end position="63"/>
    </location>
</feature>
<feature type="region of interest" description="Disordered" evidence="1">
    <location>
        <begin position="325"/>
        <end position="344"/>
    </location>
</feature>
<dbReference type="AlphaFoldDB" id="A0A8J4FT94"/>
<proteinExistence type="predicted"/>
<reference evidence="2" key="1">
    <citation type="journal article" date="2021" name="Proc. Natl. Acad. Sci. U.S.A.">
        <title>Three genomes in the algal genus Volvox reveal the fate of a haploid sex-determining region after a transition to homothallism.</title>
        <authorList>
            <person name="Yamamoto K."/>
            <person name="Hamaji T."/>
            <person name="Kawai-Toyooka H."/>
            <person name="Matsuzaki R."/>
            <person name="Takahashi F."/>
            <person name="Nishimura Y."/>
            <person name="Kawachi M."/>
            <person name="Noguchi H."/>
            <person name="Minakuchi Y."/>
            <person name="Umen J.G."/>
            <person name="Toyoda A."/>
            <person name="Nozaki H."/>
        </authorList>
    </citation>
    <scope>NUCLEOTIDE SEQUENCE</scope>
    <source>
        <strain evidence="2">NIES-3786</strain>
    </source>
</reference>
<evidence type="ECO:0000313" key="3">
    <source>
        <dbReference type="Proteomes" id="UP000747110"/>
    </source>
</evidence>
<accession>A0A8J4FT94</accession>
<dbReference type="EMBL" id="BNCP01000034">
    <property type="protein sequence ID" value="GIL86010.1"/>
    <property type="molecule type" value="Genomic_DNA"/>
</dbReference>
<evidence type="ECO:0000256" key="1">
    <source>
        <dbReference type="SAM" id="MobiDB-lite"/>
    </source>
</evidence>
<feature type="region of interest" description="Disordered" evidence="1">
    <location>
        <begin position="1"/>
        <end position="63"/>
    </location>
</feature>
<comment type="caution">
    <text evidence="2">The sequence shown here is derived from an EMBL/GenBank/DDBJ whole genome shotgun (WGS) entry which is preliminary data.</text>
</comment>
<feature type="non-terminal residue" evidence="2">
    <location>
        <position position="1"/>
    </location>
</feature>
<dbReference type="OrthoDB" id="549205at2759"/>
<sequence>LSPAVRGRTGRQSAPILGRSLPPQLPDLRPIIIEGGSNDGGGTGDVGGGSNGAAAAPTASEPVAVAAEPREPRILAVGSLARSPGGPPAVEVPPAPEIVLRPPRWLKPSAFQVTEQLRSGRLQELVDRLATVNCPTLFDLGGCEFSGSFTSPLPLAAGGADGVTQKCPDFFTVAVAAVAAAAALGGVVSPTTAHKYQMQRASAPSDDGNLSARSRYLRNAPGAGLQLQVLAIPPGQHITLNNATLLLTADQYIFVGPGASLTMKGVEVLGCSREAARQSAAVRRRAFSMAAAAAAASASPSIQAAATAAAVAAATSTASTGYTKLVRRSSSPGRTTRDAGVYGVGTTGRRVSVGDNIVDAGGGGGGGGGTGGTAGLPAVRRRSVGTVGGTPFVLPIPTPGQITAPVAPHELVDPNEYVDTHGLVEVVGGYARISNCRIWPGRCQLALCVSDSGGCSLSYSTAGACCAAGRKSSLVSEQTTYDGGAAGCVSALDGGRLGLTDCILRYPDPSTTGETSGAVPNAVCDLAIEARGSGTLAVLTNCDITHGGAIAALGARLYLQSTRVSDARGHGLMASEPGTILYVRDCRVNDSGRSAVVACDGAAVRVADTTLAGSAASGAVILPPS</sequence>
<protein>
    <recommendedName>
        <fullName evidence="4">Right handed beta helix domain-containing protein</fullName>
    </recommendedName>
</protein>
<evidence type="ECO:0000313" key="2">
    <source>
        <dbReference type="EMBL" id="GIL86010.1"/>
    </source>
</evidence>
<feature type="non-terminal residue" evidence="2">
    <location>
        <position position="625"/>
    </location>
</feature>
<name>A0A8J4FT94_9CHLO</name>